<sequence length="44" mass="4887">MHPLDRIENVIRFDEEDLGVTRQQAAILANVGDGVITDRLHSTA</sequence>
<proteinExistence type="predicted"/>
<dbReference type="EMBL" id="CP011125">
    <property type="protein sequence ID" value="AKF03418.1"/>
    <property type="molecule type" value="Genomic_DNA"/>
</dbReference>
<name>A0A0F6VZ89_9BACT</name>
<reference evidence="1 2" key="1">
    <citation type="submission" date="2015-03" db="EMBL/GenBank/DDBJ databases">
        <title>Genome assembly of Sandaracinus amylolyticus DSM 53668.</title>
        <authorList>
            <person name="Sharma G."/>
            <person name="Subramanian S."/>
        </authorList>
    </citation>
    <scope>NUCLEOTIDE SEQUENCE [LARGE SCALE GENOMIC DNA]</scope>
    <source>
        <strain evidence="1 2">DSM 53668</strain>
    </source>
</reference>
<dbReference type="KEGG" id="samy:DB32_000567"/>
<organism evidence="1 2">
    <name type="scientific">Sandaracinus amylolyticus</name>
    <dbReference type="NCBI Taxonomy" id="927083"/>
    <lineage>
        <taxon>Bacteria</taxon>
        <taxon>Pseudomonadati</taxon>
        <taxon>Myxococcota</taxon>
        <taxon>Polyangia</taxon>
        <taxon>Polyangiales</taxon>
        <taxon>Sandaracinaceae</taxon>
        <taxon>Sandaracinus</taxon>
    </lineage>
</organism>
<dbReference type="Proteomes" id="UP000034883">
    <property type="component" value="Chromosome"/>
</dbReference>
<evidence type="ECO:0000313" key="2">
    <source>
        <dbReference type="Proteomes" id="UP000034883"/>
    </source>
</evidence>
<evidence type="ECO:0000313" key="1">
    <source>
        <dbReference type="EMBL" id="AKF03418.1"/>
    </source>
</evidence>
<accession>A0A0F6VZ89</accession>
<gene>
    <name evidence="1" type="ORF">DB32_000567</name>
</gene>
<keyword evidence="2" id="KW-1185">Reference proteome</keyword>
<protein>
    <submittedName>
        <fullName evidence="1">Uncharacterized protein</fullName>
    </submittedName>
</protein>
<dbReference type="AlphaFoldDB" id="A0A0F6VZ89"/>